<keyword evidence="13" id="KW-1185">Reference proteome</keyword>
<comment type="catalytic activity">
    <reaction evidence="1">
        <text>ATP + protein L-histidine = ADP + protein N-phospho-L-histidine.</text>
        <dbReference type="EC" id="2.7.13.3"/>
    </reaction>
</comment>
<evidence type="ECO:0000256" key="1">
    <source>
        <dbReference type="ARBA" id="ARBA00000085"/>
    </source>
</evidence>
<evidence type="ECO:0000256" key="9">
    <source>
        <dbReference type="SAM" id="Phobius"/>
    </source>
</evidence>
<dbReference type="Pfam" id="PF02518">
    <property type="entry name" value="HATPase_c"/>
    <property type="match status" value="1"/>
</dbReference>
<evidence type="ECO:0000256" key="3">
    <source>
        <dbReference type="ARBA" id="ARBA00022553"/>
    </source>
</evidence>
<evidence type="ECO:0000256" key="2">
    <source>
        <dbReference type="ARBA" id="ARBA00012438"/>
    </source>
</evidence>
<accession>A0A1G9I9Y7</accession>
<evidence type="ECO:0000256" key="10">
    <source>
        <dbReference type="SAM" id="SignalP"/>
    </source>
</evidence>
<dbReference type="EMBL" id="FNGF01000004">
    <property type="protein sequence ID" value="SDL21916.1"/>
    <property type="molecule type" value="Genomic_DNA"/>
</dbReference>
<evidence type="ECO:0000313" key="13">
    <source>
        <dbReference type="Proteomes" id="UP000198662"/>
    </source>
</evidence>
<dbReference type="InterPro" id="IPR003594">
    <property type="entry name" value="HATPase_dom"/>
</dbReference>
<keyword evidence="7" id="KW-0067">ATP-binding</keyword>
<evidence type="ECO:0000256" key="4">
    <source>
        <dbReference type="ARBA" id="ARBA00022679"/>
    </source>
</evidence>
<sequence>MAAAVALTLLAGAMALPADPAVLMAGPLAAGLAVAVALAAGPRSARLGPVAAVAGGAASIAVTAWMVARAPGDGSEPDAVTGLWILLEPAMLVALVFMAVRWAPPRAAVASAGAAGAATALIVQRMLTGEPFLSLVAASALWTVPALAVGTAAWYLRWTVAERERTVQRARQEQRLRLAGELHDFVAHDVSEIVARVQAGRMVLAGDDPRLARLLEQVEAAGVRALESMDRTVNMLRDDEDASRRPVCGLDDIEALARRFAASGSAAVAVDRRLAREAGRENGAVAYRAVVEALTNVRRHAPSAETVSIELVEDEGWLRVTVADDGRAPARPVRASAGLGLPGMAERVERLGGTVAAGPREPRGWQVAVRLPIPDQGAGA</sequence>
<dbReference type="CDD" id="cd16917">
    <property type="entry name" value="HATPase_UhpB-NarQ-NarX-like"/>
    <property type="match status" value="1"/>
</dbReference>
<evidence type="ECO:0000256" key="6">
    <source>
        <dbReference type="ARBA" id="ARBA00022777"/>
    </source>
</evidence>
<dbReference type="GO" id="GO:0046983">
    <property type="term" value="F:protein dimerization activity"/>
    <property type="evidence" value="ECO:0007669"/>
    <property type="project" value="InterPro"/>
</dbReference>
<dbReference type="Proteomes" id="UP000198662">
    <property type="component" value="Unassembled WGS sequence"/>
</dbReference>
<dbReference type="GO" id="GO:0005524">
    <property type="term" value="F:ATP binding"/>
    <property type="evidence" value="ECO:0007669"/>
    <property type="project" value="UniProtKB-KW"/>
</dbReference>
<evidence type="ECO:0000256" key="5">
    <source>
        <dbReference type="ARBA" id="ARBA00022741"/>
    </source>
</evidence>
<reference evidence="13" key="1">
    <citation type="submission" date="2016-10" db="EMBL/GenBank/DDBJ databases">
        <authorList>
            <person name="Varghese N."/>
            <person name="Submissions S."/>
        </authorList>
    </citation>
    <scope>NUCLEOTIDE SEQUENCE [LARGE SCALE GENOMIC DNA]</scope>
    <source>
        <strain evidence="13">CGMCC 4.3147</strain>
    </source>
</reference>
<dbReference type="SMART" id="SM00387">
    <property type="entry name" value="HATPase_c"/>
    <property type="match status" value="1"/>
</dbReference>
<dbReference type="Pfam" id="PF07730">
    <property type="entry name" value="HisKA_3"/>
    <property type="match status" value="1"/>
</dbReference>
<name>A0A1G9I9Y7_9ACTN</name>
<dbReference type="PANTHER" id="PTHR24421:SF10">
    <property type="entry name" value="NITRATE_NITRITE SENSOR PROTEIN NARQ"/>
    <property type="match status" value="1"/>
</dbReference>
<keyword evidence="8" id="KW-0902">Two-component regulatory system</keyword>
<dbReference type="GO" id="GO:0016020">
    <property type="term" value="C:membrane"/>
    <property type="evidence" value="ECO:0007669"/>
    <property type="project" value="InterPro"/>
</dbReference>
<keyword evidence="9" id="KW-0812">Transmembrane</keyword>
<dbReference type="STRING" id="380244.SAMN05216298_3113"/>
<dbReference type="SUPFAM" id="SSF55874">
    <property type="entry name" value="ATPase domain of HSP90 chaperone/DNA topoisomerase II/histidine kinase"/>
    <property type="match status" value="1"/>
</dbReference>
<keyword evidence="6 12" id="KW-0418">Kinase</keyword>
<feature type="domain" description="Histidine kinase/HSP90-like ATPase" evidence="11">
    <location>
        <begin position="281"/>
        <end position="375"/>
    </location>
</feature>
<dbReference type="EC" id="2.7.13.3" evidence="2"/>
<feature type="transmembrane region" description="Helical" evidence="9">
    <location>
        <begin position="107"/>
        <end position="127"/>
    </location>
</feature>
<organism evidence="12 13">
    <name type="scientific">Glycomyces sambucus</name>
    <dbReference type="NCBI Taxonomy" id="380244"/>
    <lineage>
        <taxon>Bacteria</taxon>
        <taxon>Bacillati</taxon>
        <taxon>Actinomycetota</taxon>
        <taxon>Actinomycetes</taxon>
        <taxon>Glycomycetales</taxon>
        <taxon>Glycomycetaceae</taxon>
        <taxon>Glycomyces</taxon>
    </lineage>
</organism>
<evidence type="ECO:0000313" key="12">
    <source>
        <dbReference type="EMBL" id="SDL21916.1"/>
    </source>
</evidence>
<dbReference type="InterPro" id="IPR011712">
    <property type="entry name" value="Sig_transdc_His_kin_sub3_dim/P"/>
</dbReference>
<feature type="transmembrane region" description="Helical" evidence="9">
    <location>
        <begin position="133"/>
        <end position="156"/>
    </location>
</feature>
<protein>
    <recommendedName>
        <fullName evidence="2">histidine kinase</fullName>
        <ecNumber evidence="2">2.7.13.3</ecNumber>
    </recommendedName>
</protein>
<dbReference type="PANTHER" id="PTHR24421">
    <property type="entry name" value="NITRATE/NITRITE SENSOR PROTEIN NARX-RELATED"/>
    <property type="match status" value="1"/>
</dbReference>
<gene>
    <name evidence="12" type="ORF">SAMN05216298_3113</name>
</gene>
<keyword evidence="10" id="KW-0732">Signal</keyword>
<feature type="transmembrane region" description="Helical" evidence="9">
    <location>
        <begin position="25"/>
        <end position="41"/>
    </location>
</feature>
<evidence type="ECO:0000256" key="8">
    <source>
        <dbReference type="ARBA" id="ARBA00023012"/>
    </source>
</evidence>
<dbReference type="Gene3D" id="1.20.5.1930">
    <property type="match status" value="1"/>
</dbReference>
<dbReference type="Gene3D" id="3.30.565.10">
    <property type="entry name" value="Histidine kinase-like ATPase, C-terminal domain"/>
    <property type="match status" value="1"/>
</dbReference>
<dbReference type="InterPro" id="IPR050482">
    <property type="entry name" value="Sensor_HK_TwoCompSys"/>
</dbReference>
<proteinExistence type="predicted"/>
<keyword evidence="9" id="KW-0472">Membrane</keyword>
<dbReference type="GO" id="GO:0000155">
    <property type="term" value="F:phosphorelay sensor kinase activity"/>
    <property type="evidence" value="ECO:0007669"/>
    <property type="project" value="InterPro"/>
</dbReference>
<keyword evidence="3" id="KW-0597">Phosphoprotein</keyword>
<keyword evidence="4" id="KW-0808">Transferase</keyword>
<feature type="transmembrane region" description="Helical" evidence="9">
    <location>
        <begin position="48"/>
        <end position="68"/>
    </location>
</feature>
<dbReference type="InterPro" id="IPR036890">
    <property type="entry name" value="HATPase_C_sf"/>
</dbReference>
<dbReference type="AlphaFoldDB" id="A0A1G9I9Y7"/>
<feature type="signal peptide" evidence="10">
    <location>
        <begin position="1"/>
        <end position="18"/>
    </location>
</feature>
<keyword evidence="9" id="KW-1133">Transmembrane helix</keyword>
<evidence type="ECO:0000256" key="7">
    <source>
        <dbReference type="ARBA" id="ARBA00022840"/>
    </source>
</evidence>
<feature type="chain" id="PRO_5038959032" description="histidine kinase" evidence="10">
    <location>
        <begin position="19"/>
        <end position="380"/>
    </location>
</feature>
<keyword evidence="5" id="KW-0547">Nucleotide-binding</keyword>
<evidence type="ECO:0000259" key="11">
    <source>
        <dbReference type="SMART" id="SM00387"/>
    </source>
</evidence>
<feature type="transmembrane region" description="Helical" evidence="9">
    <location>
        <begin position="80"/>
        <end position="100"/>
    </location>
</feature>